<feature type="transmembrane region" description="Helical" evidence="11">
    <location>
        <begin position="73"/>
        <end position="94"/>
    </location>
</feature>
<dbReference type="InterPro" id="IPR003661">
    <property type="entry name" value="HisK_dim/P_dom"/>
</dbReference>
<feature type="domain" description="Histidine kinase" evidence="12">
    <location>
        <begin position="151"/>
        <end position="363"/>
    </location>
</feature>
<gene>
    <name evidence="14" type="primary">vanS-Sc</name>
    <name evidence="14" type="ORF">GCM10010170_052470</name>
</gene>
<dbReference type="PROSITE" id="PS50109">
    <property type="entry name" value="HIS_KIN"/>
    <property type="match status" value="1"/>
</dbReference>
<feature type="transmembrane region" description="Helical" evidence="11">
    <location>
        <begin position="20"/>
        <end position="40"/>
    </location>
</feature>
<evidence type="ECO:0000256" key="11">
    <source>
        <dbReference type="SAM" id="Phobius"/>
    </source>
</evidence>
<dbReference type="SMART" id="SM00388">
    <property type="entry name" value="HisKA"/>
    <property type="match status" value="1"/>
</dbReference>
<keyword evidence="4" id="KW-0597">Phosphoprotein</keyword>
<keyword evidence="15" id="KW-1185">Reference proteome</keyword>
<name>A0ABP5TRV1_9ACTN</name>
<evidence type="ECO:0000256" key="1">
    <source>
        <dbReference type="ARBA" id="ARBA00000085"/>
    </source>
</evidence>
<dbReference type="SUPFAM" id="SSF47384">
    <property type="entry name" value="Homodimeric domain of signal transducing histidine kinase"/>
    <property type="match status" value="1"/>
</dbReference>
<dbReference type="SUPFAM" id="SSF158472">
    <property type="entry name" value="HAMP domain-like"/>
    <property type="match status" value="1"/>
</dbReference>
<dbReference type="InterPro" id="IPR036890">
    <property type="entry name" value="HATPase_C_sf"/>
</dbReference>
<keyword evidence="8 11" id="KW-1133">Transmembrane helix</keyword>
<dbReference type="InterPro" id="IPR050428">
    <property type="entry name" value="TCS_sensor_his_kinase"/>
</dbReference>
<proteinExistence type="predicted"/>
<evidence type="ECO:0000259" key="13">
    <source>
        <dbReference type="PROSITE" id="PS50885"/>
    </source>
</evidence>
<sequence>MDRVPGLSVRLRLTLSYAGFLMLAGALLLAVVWVFLLRYVPDVPAAERGPALRLMGPTREDLLRAFAPRAAEMLVFLLVFGLLGGWILAGRMLAPLARITDATRMAADGSLSHRIQLEGPQDEFRELADAFDRMLARLEAHVAEQQRFAANASHELRTPLAITKTLLDVARNDLDRDTGKLVDRLHAVNARAIHLTEALLLLSRTDQRSFAREHVDLSLIAEEATETVLPLAEQRGVTIETSGDIAPAIGSHALLLQMTTNLLHNAIVHNLPDGGTVQVNTAVRPGSVVLTVENTGDRLTPQLVSTLTEPFQRGTERIHSDHAGVGLGLAIVNSIAQAHDGTLTLTPRAAGGLCVAVHLPATPPHTAT</sequence>
<evidence type="ECO:0000256" key="6">
    <source>
        <dbReference type="ARBA" id="ARBA00022692"/>
    </source>
</evidence>
<dbReference type="InterPro" id="IPR003660">
    <property type="entry name" value="HAMP_dom"/>
</dbReference>
<evidence type="ECO:0000256" key="8">
    <source>
        <dbReference type="ARBA" id="ARBA00022989"/>
    </source>
</evidence>
<dbReference type="GO" id="GO:0016301">
    <property type="term" value="F:kinase activity"/>
    <property type="evidence" value="ECO:0007669"/>
    <property type="project" value="UniProtKB-KW"/>
</dbReference>
<dbReference type="Pfam" id="PF02518">
    <property type="entry name" value="HATPase_c"/>
    <property type="match status" value="1"/>
</dbReference>
<evidence type="ECO:0000259" key="12">
    <source>
        <dbReference type="PROSITE" id="PS50109"/>
    </source>
</evidence>
<reference evidence="15" key="1">
    <citation type="journal article" date="2019" name="Int. J. Syst. Evol. Microbiol.">
        <title>The Global Catalogue of Microorganisms (GCM) 10K type strain sequencing project: providing services to taxonomists for standard genome sequencing and annotation.</title>
        <authorList>
            <consortium name="The Broad Institute Genomics Platform"/>
            <consortium name="The Broad Institute Genome Sequencing Center for Infectious Disease"/>
            <person name="Wu L."/>
            <person name="Ma J."/>
        </authorList>
    </citation>
    <scope>NUCLEOTIDE SEQUENCE [LARGE SCALE GENOMIC DNA]</scope>
    <source>
        <strain evidence="15">JCM 3272</strain>
    </source>
</reference>
<dbReference type="SMART" id="SM00387">
    <property type="entry name" value="HATPase_c"/>
    <property type="match status" value="1"/>
</dbReference>
<dbReference type="Pfam" id="PF00672">
    <property type="entry name" value="HAMP"/>
    <property type="match status" value="1"/>
</dbReference>
<dbReference type="PRINTS" id="PR00344">
    <property type="entry name" value="BCTRLSENSOR"/>
</dbReference>
<keyword evidence="5" id="KW-0808">Transferase</keyword>
<dbReference type="InterPro" id="IPR036097">
    <property type="entry name" value="HisK_dim/P_sf"/>
</dbReference>
<evidence type="ECO:0000313" key="14">
    <source>
        <dbReference type="EMBL" id="GAA2358604.1"/>
    </source>
</evidence>
<comment type="caution">
    <text evidence="14">The sequence shown here is derived from an EMBL/GenBank/DDBJ whole genome shotgun (WGS) entry which is preliminary data.</text>
</comment>
<dbReference type="InterPro" id="IPR003594">
    <property type="entry name" value="HATPase_dom"/>
</dbReference>
<dbReference type="Gene3D" id="1.10.287.130">
    <property type="match status" value="1"/>
</dbReference>
<evidence type="ECO:0000256" key="5">
    <source>
        <dbReference type="ARBA" id="ARBA00022679"/>
    </source>
</evidence>
<dbReference type="Pfam" id="PF00512">
    <property type="entry name" value="HisKA"/>
    <property type="match status" value="1"/>
</dbReference>
<evidence type="ECO:0000256" key="9">
    <source>
        <dbReference type="ARBA" id="ARBA00023012"/>
    </source>
</evidence>
<dbReference type="CDD" id="cd00082">
    <property type="entry name" value="HisKA"/>
    <property type="match status" value="1"/>
</dbReference>
<dbReference type="EMBL" id="BAAARV010000046">
    <property type="protein sequence ID" value="GAA2358604.1"/>
    <property type="molecule type" value="Genomic_DNA"/>
</dbReference>
<protein>
    <recommendedName>
        <fullName evidence="3">histidine kinase</fullName>
        <ecNumber evidence="3">2.7.13.3</ecNumber>
    </recommendedName>
</protein>
<dbReference type="PROSITE" id="PS50885">
    <property type="entry name" value="HAMP"/>
    <property type="match status" value="1"/>
</dbReference>
<keyword evidence="7 14" id="KW-0418">Kinase</keyword>
<evidence type="ECO:0000256" key="3">
    <source>
        <dbReference type="ARBA" id="ARBA00012438"/>
    </source>
</evidence>
<dbReference type="CDD" id="cd06225">
    <property type="entry name" value="HAMP"/>
    <property type="match status" value="1"/>
</dbReference>
<evidence type="ECO:0000256" key="7">
    <source>
        <dbReference type="ARBA" id="ARBA00022777"/>
    </source>
</evidence>
<accession>A0ABP5TRV1</accession>
<keyword evidence="6 11" id="KW-0812">Transmembrane</keyword>
<feature type="domain" description="HAMP" evidence="13">
    <location>
        <begin position="90"/>
        <end position="143"/>
    </location>
</feature>
<evidence type="ECO:0000256" key="4">
    <source>
        <dbReference type="ARBA" id="ARBA00022553"/>
    </source>
</evidence>
<dbReference type="Gene3D" id="6.10.340.10">
    <property type="match status" value="1"/>
</dbReference>
<keyword evidence="9" id="KW-0902">Two-component regulatory system</keyword>
<keyword evidence="10 11" id="KW-0472">Membrane</keyword>
<dbReference type="Gene3D" id="3.30.565.10">
    <property type="entry name" value="Histidine kinase-like ATPase, C-terminal domain"/>
    <property type="match status" value="1"/>
</dbReference>
<dbReference type="InterPro" id="IPR005467">
    <property type="entry name" value="His_kinase_dom"/>
</dbReference>
<evidence type="ECO:0000256" key="10">
    <source>
        <dbReference type="ARBA" id="ARBA00023136"/>
    </source>
</evidence>
<organism evidence="14 15">
    <name type="scientific">Dactylosporangium salmoneum</name>
    <dbReference type="NCBI Taxonomy" id="53361"/>
    <lineage>
        <taxon>Bacteria</taxon>
        <taxon>Bacillati</taxon>
        <taxon>Actinomycetota</taxon>
        <taxon>Actinomycetes</taxon>
        <taxon>Micromonosporales</taxon>
        <taxon>Micromonosporaceae</taxon>
        <taxon>Dactylosporangium</taxon>
    </lineage>
</organism>
<comment type="subcellular location">
    <subcellularLocation>
        <location evidence="2">Cell membrane</location>
    </subcellularLocation>
</comment>
<dbReference type="PANTHER" id="PTHR45436">
    <property type="entry name" value="SENSOR HISTIDINE KINASE YKOH"/>
    <property type="match status" value="1"/>
</dbReference>
<evidence type="ECO:0000313" key="15">
    <source>
        <dbReference type="Proteomes" id="UP001501444"/>
    </source>
</evidence>
<dbReference type="PANTHER" id="PTHR45436:SF5">
    <property type="entry name" value="SENSOR HISTIDINE KINASE TRCS"/>
    <property type="match status" value="1"/>
</dbReference>
<evidence type="ECO:0000256" key="2">
    <source>
        <dbReference type="ARBA" id="ARBA00004236"/>
    </source>
</evidence>
<dbReference type="SMART" id="SM00304">
    <property type="entry name" value="HAMP"/>
    <property type="match status" value="1"/>
</dbReference>
<dbReference type="EC" id="2.7.13.3" evidence="3"/>
<comment type="catalytic activity">
    <reaction evidence="1">
        <text>ATP + protein L-histidine = ADP + protein N-phospho-L-histidine.</text>
        <dbReference type="EC" id="2.7.13.3"/>
    </reaction>
</comment>
<dbReference type="InterPro" id="IPR004358">
    <property type="entry name" value="Sig_transdc_His_kin-like_C"/>
</dbReference>
<dbReference type="SUPFAM" id="SSF55874">
    <property type="entry name" value="ATPase domain of HSP90 chaperone/DNA topoisomerase II/histidine kinase"/>
    <property type="match status" value="1"/>
</dbReference>
<dbReference type="Proteomes" id="UP001501444">
    <property type="component" value="Unassembled WGS sequence"/>
</dbReference>